<keyword evidence="5 7" id="KW-1133">Transmembrane helix</keyword>
<accession>A0ABV9F8R3</accession>
<dbReference type="InterPro" id="IPR051393">
    <property type="entry name" value="ABC_transporter_permease"/>
</dbReference>
<evidence type="ECO:0000256" key="6">
    <source>
        <dbReference type="ARBA" id="ARBA00023136"/>
    </source>
</evidence>
<keyword evidence="3" id="KW-1003">Cell membrane</keyword>
<comment type="caution">
    <text evidence="9">The sequence shown here is derived from an EMBL/GenBank/DDBJ whole genome shotgun (WGS) entry which is preliminary data.</text>
</comment>
<dbReference type="InterPro" id="IPR035906">
    <property type="entry name" value="MetI-like_sf"/>
</dbReference>
<feature type="transmembrane region" description="Helical" evidence="7">
    <location>
        <begin position="260"/>
        <end position="283"/>
    </location>
</feature>
<feature type="transmembrane region" description="Helical" evidence="7">
    <location>
        <begin position="102"/>
        <end position="122"/>
    </location>
</feature>
<evidence type="ECO:0000256" key="5">
    <source>
        <dbReference type="ARBA" id="ARBA00022989"/>
    </source>
</evidence>
<keyword evidence="6 7" id="KW-0472">Membrane</keyword>
<gene>
    <name evidence="9" type="ORF">ACFO3S_08860</name>
</gene>
<dbReference type="PROSITE" id="PS50928">
    <property type="entry name" value="ABC_TM1"/>
    <property type="match status" value="1"/>
</dbReference>
<comment type="similarity">
    <text evidence="7">Belongs to the binding-protein-dependent transport system permease family.</text>
</comment>
<evidence type="ECO:0000256" key="3">
    <source>
        <dbReference type="ARBA" id="ARBA00022475"/>
    </source>
</evidence>
<feature type="transmembrane region" description="Helical" evidence="7">
    <location>
        <begin position="69"/>
        <end position="90"/>
    </location>
</feature>
<dbReference type="PANTHER" id="PTHR30193:SF37">
    <property type="entry name" value="INNER MEMBRANE ABC TRANSPORTER PERMEASE PROTEIN YCJO"/>
    <property type="match status" value="1"/>
</dbReference>
<dbReference type="Pfam" id="PF00528">
    <property type="entry name" value="BPD_transp_1"/>
    <property type="match status" value="1"/>
</dbReference>
<dbReference type="EMBL" id="JBHSEP010000004">
    <property type="protein sequence ID" value="MFC4598352.1"/>
    <property type="molecule type" value="Genomic_DNA"/>
</dbReference>
<dbReference type="InterPro" id="IPR000515">
    <property type="entry name" value="MetI-like"/>
</dbReference>
<dbReference type="Proteomes" id="UP001596028">
    <property type="component" value="Unassembled WGS sequence"/>
</dbReference>
<evidence type="ECO:0000259" key="8">
    <source>
        <dbReference type="PROSITE" id="PS50928"/>
    </source>
</evidence>
<evidence type="ECO:0000256" key="7">
    <source>
        <dbReference type="RuleBase" id="RU363032"/>
    </source>
</evidence>
<keyword evidence="2 7" id="KW-0813">Transport</keyword>
<feature type="transmembrane region" description="Helical" evidence="7">
    <location>
        <begin position="12"/>
        <end position="32"/>
    </location>
</feature>
<name>A0ABV9F8R3_9BACL</name>
<proteinExistence type="inferred from homology"/>
<evidence type="ECO:0000256" key="2">
    <source>
        <dbReference type="ARBA" id="ARBA00022448"/>
    </source>
</evidence>
<dbReference type="Gene3D" id="1.10.3720.10">
    <property type="entry name" value="MetI-like"/>
    <property type="match status" value="1"/>
</dbReference>
<feature type="domain" description="ABC transmembrane type-1" evidence="8">
    <location>
        <begin position="65"/>
        <end position="279"/>
    </location>
</feature>
<dbReference type="SUPFAM" id="SSF161098">
    <property type="entry name" value="MetI-like"/>
    <property type="match status" value="1"/>
</dbReference>
<protein>
    <submittedName>
        <fullName evidence="9">Carbohydrate ABC transporter permease</fullName>
    </submittedName>
</protein>
<sequence>MKRFGTDITFILPAFAVFTLFLVVPVLSGFYYSLTDWNGLNPETRFIGLDNYIRLFNDSDVGNAIRNTLLIAVCLTIVKNALGLTLALGMQGTGKIQRIMRVWYLVPVMLSALAIGYIWAYVYSPSDGVLNTLLEAFGLDGLARDWLGDSRLSIYSVIFVSVWHFVGFTMIIYVAGLQSVPSDVYEAAYLDGAGKWSMFKNVTFPLIAPSFTVNIVVNMIVGIKVFDTIFVMTNGGPGTSTENLSILLYRQAFAFDRMGYASSIAVIMFMIILVFSMIQIFALRKREVEH</sequence>
<keyword evidence="10" id="KW-1185">Reference proteome</keyword>
<evidence type="ECO:0000256" key="4">
    <source>
        <dbReference type="ARBA" id="ARBA00022692"/>
    </source>
</evidence>
<organism evidence="9 10">
    <name type="scientific">Cohnella hongkongensis</name>
    <dbReference type="NCBI Taxonomy" id="178337"/>
    <lineage>
        <taxon>Bacteria</taxon>
        <taxon>Bacillati</taxon>
        <taxon>Bacillota</taxon>
        <taxon>Bacilli</taxon>
        <taxon>Bacillales</taxon>
        <taxon>Paenibacillaceae</taxon>
        <taxon>Cohnella</taxon>
    </lineage>
</organism>
<feature type="transmembrane region" description="Helical" evidence="7">
    <location>
        <begin position="204"/>
        <end position="226"/>
    </location>
</feature>
<keyword evidence="4 7" id="KW-0812">Transmembrane</keyword>
<evidence type="ECO:0000313" key="9">
    <source>
        <dbReference type="EMBL" id="MFC4598352.1"/>
    </source>
</evidence>
<dbReference type="RefSeq" id="WP_378094503.1">
    <property type="nucleotide sequence ID" value="NZ_JBHSEP010000004.1"/>
</dbReference>
<feature type="transmembrane region" description="Helical" evidence="7">
    <location>
        <begin position="152"/>
        <end position="175"/>
    </location>
</feature>
<dbReference type="CDD" id="cd06261">
    <property type="entry name" value="TM_PBP2"/>
    <property type="match status" value="1"/>
</dbReference>
<reference evidence="10" key="1">
    <citation type="journal article" date="2019" name="Int. J. Syst. Evol. Microbiol.">
        <title>The Global Catalogue of Microorganisms (GCM) 10K type strain sequencing project: providing services to taxonomists for standard genome sequencing and annotation.</title>
        <authorList>
            <consortium name="The Broad Institute Genomics Platform"/>
            <consortium name="The Broad Institute Genome Sequencing Center for Infectious Disease"/>
            <person name="Wu L."/>
            <person name="Ma J."/>
        </authorList>
    </citation>
    <scope>NUCLEOTIDE SEQUENCE [LARGE SCALE GENOMIC DNA]</scope>
    <source>
        <strain evidence="10">CCUG 49571</strain>
    </source>
</reference>
<evidence type="ECO:0000256" key="1">
    <source>
        <dbReference type="ARBA" id="ARBA00004651"/>
    </source>
</evidence>
<dbReference type="PANTHER" id="PTHR30193">
    <property type="entry name" value="ABC TRANSPORTER PERMEASE PROTEIN"/>
    <property type="match status" value="1"/>
</dbReference>
<evidence type="ECO:0000313" key="10">
    <source>
        <dbReference type="Proteomes" id="UP001596028"/>
    </source>
</evidence>
<comment type="subcellular location">
    <subcellularLocation>
        <location evidence="1 7">Cell membrane</location>
        <topology evidence="1 7">Multi-pass membrane protein</topology>
    </subcellularLocation>
</comment>